<dbReference type="HOGENOM" id="CLU_2452867_0_0_10"/>
<sequence length="89" mass="10179">MVAEGDEEFYDSGDMYGVMVLSQRDEHVCGACLDHDGKVYTVDEKQEKKPIPHDGCTNETCRCSYLPIPDRKTYEKMRSEDPDLSNLQD</sequence>
<evidence type="ECO:0000313" key="1">
    <source>
        <dbReference type="EMBL" id="ABC46385.1"/>
    </source>
</evidence>
<dbReference type="AlphaFoldDB" id="Q2RYK3"/>
<dbReference type="RefSeq" id="WP_011405593.1">
    <property type="nucleotide sequence ID" value="NC_007678.1"/>
</dbReference>
<dbReference type="KEGG" id="sru:SRU_p0020"/>
<accession>Q2RYK3</accession>
<dbReference type="Proteomes" id="UP000008674">
    <property type="component" value="Plasmid pSR35"/>
</dbReference>
<organism evidence="1 2">
    <name type="scientific">Salinibacter ruber (strain DSM 13855 / M31)</name>
    <dbReference type="NCBI Taxonomy" id="309807"/>
    <lineage>
        <taxon>Bacteria</taxon>
        <taxon>Pseudomonadati</taxon>
        <taxon>Rhodothermota</taxon>
        <taxon>Rhodothermia</taxon>
        <taxon>Rhodothermales</taxon>
        <taxon>Salinibacteraceae</taxon>
        <taxon>Salinibacter</taxon>
    </lineage>
</organism>
<geneLocation type="plasmid" evidence="1 2">
    <name>pSR35</name>
</geneLocation>
<reference evidence="1 2" key="1">
    <citation type="journal article" date="2005" name="Proc. Natl. Acad. Sci. U.S.A.">
        <title>The genome of Salinibacter ruber: convergence and gene exchange among hyperhalophilic bacteria and archaea.</title>
        <authorList>
            <person name="Mongodin E.F."/>
            <person name="Nelson K.E."/>
            <person name="Daugherty S."/>
            <person name="Deboy R.T."/>
            <person name="Wister J."/>
            <person name="Khouri H."/>
            <person name="Weidman J."/>
            <person name="Walsh D.A."/>
            <person name="Papke R.T."/>
            <person name="Sanchez Perez G."/>
            <person name="Sharma A.K."/>
            <person name="Nesbo C.L."/>
            <person name="MacLeod D."/>
            <person name="Bapteste E."/>
            <person name="Doolittle W.F."/>
            <person name="Charlebois R.L."/>
            <person name="Legault B."/>
            <person name="Rodriguez-Valera F."/>
        </authorList>
    </citation>
    <scope>NUCLEOTIDE SEQUENCE [LARGE SCALE GENOMIC DNA]</scope>
    <source>
        <strain evidence="2">DSM 13855 / CECT 5946 / M31</strain>
        <plasmid evidence="2">pSR35</plasmid>
    </source>
</reference>
<evidence type="ECO:0000313" key="2">
    <source>
        <dbReference type="Proteomes" id="UP000008674"/>
    </source>
</evidence>
<evidence type="ECO:0008006" key="3">
    <source>
        <dbReference type="Google" id="ProtNLM"/>
    </source>
</evidence>
<proteinExistence type="predicted"/>
<keyword evidence="1" id="KW-0614">Plasmid</keyword>
<gene>
    <name evidence="1" type="ordered locus">SRU_p0020</name>
</gene>
<keyword evidence="2" id="KW-1185">Reference proteome</keyword>
<name>Q2RYK3_SALRD</name>
<dbReference type="EnsemblBacteria" id="ABC46385">
    <property type="protein sequence ID" value="ABC46385"/>
    <property type="gene ID" value="SRU_p0020"/>
</dbReference>
<dbReference type="EMBL" id="CP000160">
    <property type="protein sequence ID" value="ABC46385.1"/>
    <property type="molecule type" value="Genomic_DNA"/>
</dbReference>
<protein>
    <recommendedName>
        <fullName evidence="3">Phage head morphogenesis domain-containing protein</fullName>
    </recommendedName>
</protein>